<dbReference type="GO" id="GO:0005737">
    <property type="term" value="C:cytoplasm"/>
    <property type="evidence" value="ECO:0007669"/>
    <property type="project" value="UniProtKB-SubCell"/>
</dbReference>
<dbReference type="NCBIfam" id="TIGR00329">
    <property type="entry name" value="gcp_kae1"/>
    <property type="match status" value="1"/>
</dbReference>
<evidence type="ECO:0000313" key="9">
    <source>
        <dbReference type="Proteomes" id="UP000034852"/>
    </source>
</evidence>
<feature type="binding site" evidence="6">
    <location>
        <position position="332"/>
    </location>
    <ligand>
        <name>substrate</name>
    </ligand>
</feature>
<dbReference type="GO" id="GO:0005506">
    <property type="term" value="F:iron ion binding"/>
    <property type="evidence" value="ECO:0007669"/>
    <property type="project" value="UniProtKB-UniRule"/>
</dbReference>
<comment type="catalytic activity">
    <reaction evidence="5 6">
        <text>L-threonylcarbamoyladenylate + adenosine(37) in tRNA = N(6)-L-threonylcarbamoyladenosine(37) in tRNA + AMP + H(+)</text>
        <dbReference type="Rhea" id="RHEA:37059"/>
        <dbReference type="Rhea" id="RHEA-COMP:10162"/>
        <dbReference type="Rhea" id="RHEA-COMP:10163"/>
        <dbReference type="ChEBI" id="CHEBI:15378"/>
        <dbReference type="ChEBI" id="CHEBI:73682"/>
        <dbReference type="ChEBI" id="CHEBI:74411"/>
        <dbReference type="ChEBI" id="CHEBI:74418"/>
        <dbReference type="ChEBI" id="CHEBI:456215"/>
        <dbReference type="EC" id="2.3.1.234"/>
    </reaction>
</comment>
<comment type="cofactor">
    <cofactor evidence="6">
        <name>Fe(2+)</name>
        <dbReference type="ChEBI" id="CHEBI:29033"/>
    </cofactor>
    <text evidence="6">Binds 1 Fe(2+) ion per subunit.</text>
</comment>
<keyword evidence="4 6" id="KW-0012">Acyltransferase</keyword>
<dbReference type="Proteomes" id="UP000034852">
    <property type="component" value="Unassembled WGS sequence"/>
</dbReference>
<evidence type="ECO:0000313" key="8">
    <source>
        <dbReference type="EMBL" id="KKQ35602.1"/>
    </source>
</evidence>
<comment type="caution">
    <text evidence="8">The sequence shown here is derived from an EMBL/GenBank/DDBJ whole genome shotgun (WGS) entry which is preliminary data.</text>
</comment>
<feature type="binding site" evidence="6">
    <location>
        <position position="134"/>
    </location>
    <ligand>
        <name>Fe cation</name>
        <dbReference type="ChEBI" id="CHEBI:24875"/>
    </ligand>
</feature>
<dbReference type="EMBL" id="LBTH01000021">
    <property type="protein sequence ID" value="KKQ35602.1"/>
    <property type="molecule type" value="Genomic_DNA"/>
</dbReference>
<sequence>MFSGKIQSMENINAKIKIILAIDTSCDDTSVAVTRGNMVLSNVISSQIELHSKWGGVVPGIARREHEKRIDLVVMEALELAFKLPGANLDKYMGKIDAIAVTQGPGLAIALEVGVRKAKELALKFMKPLIPVDHMEGHLLSGLAGLEFSEDEIFPALGVLVSGGHTQLILANGVGDYKIIGETLDDAIGESFDKVAKMLGFEYPGGPIVAKFAEKGDPSKYDLPISMKNSNEFNVSYSGLKTAVLYLVRDLMGQERRGRLEKGESWKKGKDVPSEKISTELTPLEKLGEATVADICASFQYAAVETLMNKIRKILGTYKVKSVLLGGGVVNNKMLREEILKIGQSRGVRVLIPQTKELFMDNAGMMGVAGYLSAKSNPEKVFTDKENIEAIDRDPGKVLMENL</sequence>
<dbReference type="Gene3D" id="3.30.420.40">
    <property type="match status" value="2"/>
</dbReference>
<comment type="subcellular location">
    <subcellularLocation>
        <location evidence="6">Cytoplasm</location>
    </subcellularLocation>
</comment>
<dbReference type="PRINTS" id="PR00789">
    <property type="entry name" value="OSIALOPTASE"/>
</dbReference>
<dbReference type="InterPro" id="IPR043129">
    <property type="entry name" value="ATPase_NBD"/>
</dbReference>
<dbReference type="PANTHER" id="PTHR11735">
    <property type="entry name" value="TRNA N6-ADENOSINE THREONYLCARBAMOYLTRANSFERASE"/>
    <property type="match status" value="1"/>
</dbReference>
<proteinExistence type="inferred from homology"/>
<feature type="binding site" evidence="6">
    <location>
        <position position="193"/>
    </location>
    <ligand>
        <name>substrate</name>
    </ligand>
</feature>
<accession>A0A0G0H074</accession>
<evidence type="ECO:0000256" key="5">
    <source>
        <dbReference type="ARBA" id="ARBA00048117"/>
    </source>
</evidence>
<evidence type="ECO:0000256" key="3">
    <source>
        <dbReference type="ARBA" id="ARBA00022723"/>
    </source>
</evidence>
<evidence type="ECO:0000256" key="1">
    <source>
        <dbReference type="ARBA" id="ARBA00022679"/>
    </source>
</evidence>
<protein>
    <recommendedName>
        <fullName evidence="6">tRNA N6-adenosine threonylcarbamoyltransferase</fullName>
        <ecNumber evidence="6">2.3.1.234</ecNumber>
    </recommendedName>
    <alternativeName>
        <fullName evidence="6">N6-L-threonylcarbamoyladenine synthase</fullName>
        <shortName evidence="6">t(6)A synthase</shortName>
    </alternativeName>
    <alternativeName>
        <fullName evidence="6">t(6)A37 threonylcarbamoyladenosine biosynthesis protein TsaD</fullName>
    </alternativeName>
    <alternativeName>
        <fullName evidence="6">tRNA threonylcarbamoyladenosine biosynthesis protein TsaD</fullName>
    </alternativeName>
</protein>
<evidence type="ECO:0000256" key="2">
    <source>
        <dbReference type="ARBA" id="ARBA00022694"/>
    </source>
</evidence>
<dbReference type="HAMAP" id="MF_01445">
    <property type="entry name" value="TsaD"/>
    <property type="match status" value="1"/>
</dbReference>
<name>A0A0G0H074_9BACT</name>
<dbReference type="Pfam" id="PF00814">
    <property type="entry name" value="TsaD"/>
    <property type="match status" value="1"/>
</dbReference>
<dbReference type="PATRIC" id="fig|1619087.5.peg.304"/>
<evidence type="ECO:0000256" key="6">
    <source>
        <dbReference type="HAMAP-Rule" id="MF_01445"/>
    </source>
</evidence>
<feature type="binding site" evidence="6">
    <location>
        <begin position="160"/>
        <end position="164"/>
    </location>
    <ligand>
        <name>substrate</name>
    </ligand>
</feature>
<evidence type="ECO:0000256" key="4">
    <source>
        <dbReference type="ARBA" id="ARBA00023315"/>
    </source>
</evidence>
<keyword evidence="1 6" id="KW-0808">Transferase</keyword>
<gene>
    <name evidence="6" type="primary">tsaD</name>
    <name evidence="8" type="ORF">US52_C0021G0007</name>
</gene>
<dbReference type="PANTHER" id="PTHR11735:SF6">
    <property type="entry name" value="TRNA N6-ADENOSINE THREONYLCARBAMOYLTRANSFERASE, MITOCHONDRIAL"/>
    <property type="match status" value="1"/>
</dbReference>
<keyword evidence="6" id="KW-0408">Iron</keyword>
<comment type="caution">
    <text evidence="6">Lacks conserved residue(s) required for the propagation of feature annotation.</text>
</comment>
<feature type="binding site" evidence="6">
    <location>
        <position position="138"/>
    </location>
    <ligand>
        <name>Fe cation</name>
        <dbReference type="ChEBI" id="CHEBI:24875"/>
    </ligand>
</feature>
<feature type="binding site" evidence="6">
    <location>
        <position position="361"/>
    </location>
    <ligand>
        <name>Fe cation</name>
        <dbReference type="ChEBI" id="CHEBI:24875"/>
    </ligand>
</feature>
<comment type="function">
    <text evidence="6">Required for the formation of a threonylcarbamoyl group on adenosine at position 37 (t(6)A37) in tRNAs that read codons beginning with adenine. Is involved in the transfer of the threonylcarbamoyl moiety of threonylcarbamoyl-AMP (TC-AMP) to the N6 group of A37, together with TsaE and TsaB. TsaD likely plays a direct catalytic role in this reaction.</text>
</comment>
<dbReference type="EC" id="2.3.1.234" evidence="6"/>
<dbReference type="GO" id="GO:0061711">
    <property type="term" value="F:tRNA N(6)-L-threonylcarbamoyladenine synthase activity"/>
    <property type="evidence" value="ECO:0007669"/>
    <property type="project" value="UniProtKB-EC"/>
</dbReference>
<evidence type="ECO:0000259" key="7">
    <source>
        <dbReference type="Pfam" id="PF00814"/>
    </source>
</evidence>
<dbReference type="InterPro" id="IPR017861">
    <property type="entry name" value="KAE1/TsaD"/>
</dbReference>
<dbReference type="InterPro" id="IPR000905">
    <property type="entry name" value="Gcp-like_dom"/>
</dbReference>
<dbReference type="InterPro" id="IPR022450">
    <property type="entry name" value="TsaD"/>
</dbReference>
<dbReference type="AlphaFoldDB" id="A0A0G0H074"/>
<keyword evidence="2 6" id="KW-0819">tRNA processing</keyword>
<keyword evidence="3 6" id="KW-0479">Metal-binding</keyword>
<keyword evidence="6" id="KW-0963">Cytoplasm</keyword>
<comment type="similarity">
    <text evidence="6">Belongs to the KAE1 / TsaD family.</text>
</comment>
<organism evidence="8 9">
    <name type="scientific">candidate division WS6 bacterium GW2011_GWA2_37_6</name>
    <dbReference type="NCBI Taxonomy" id="1619087"/>
    <lineage>
        <taxon>Bacteria</taxon>
        <taxon>Candidatus Dojkabacteria</taxon>
    </lineage>
</organism>
<feature type="domain" description="Gcp-like" evidence="7">
    <location>
        <begin position="39"/>
        <end position="366"/>
    </location>
</feature>
<feature type="binding site" evidence="6">
    <location>
        <position position="206"/>
    </location>
    <ligand>
        <name>substrate</name>
    </ligand>
</feature>
<reference evidence="8 9" key="1">
    <citation type="journal article" date="2015" name="Nature">
        <title>rRNA introns, odd ribosomes, and small enigmatic genomes across a large radiation of phyla.</title>
        <authorList>
            <person name="Brown C.T."/>
            <person name="Hug L.A."/>
            <person name="Thomas B.C."/>
            <person name="Sharon I."/>
            <person name="Castelle C.J."/>
            <person name="Singh A."/>
            <person name="Wilkins M.J."/>
            <person name="Williams K.H."/>
            <person name="Banfield J.F."/>
        </authorList>
    </citation>
    <scope>NUCLEOTIDE SEQUENCE [LARGE SCALE GENOMIC DNA]</scope>
</reference>
<dbReference type="GO" id="GO:0002949">
    <property type="term" value="P:tRNA threonylcarbamoyladenosine modification"/>
    <property type="evidence" value="ECO:0007669"/>
    <property type="project" value="UniProtKB-UniRule"/>
</dbReference>
<dbReference type="SUPFAM" id="SSF53067">
    <property type="entry name" value="Actin-like ATPase domain"/>
    <property type="match status" value="2"/>
</dbReference>